<dbReference type="InterPro" id="IPR029026">
    <property type="entry name" value="tRNA_m1G_MTases_N"/>
</dbReference>
<dbReference type="Gene3D" id="3.40.1280.10">
    <property type="match status" value="1"/>
</dbReference>
<dbReference type="NCBIfam" id="TIGR00050">
    <property type="entry name" value="rRNA_methyl_1"/>
    <property type="match status" value="1"/>
</dbReference>
<evidence type="ECO:0000259" key="6">
    <source>
        <dbReference type="Pfam" id="PF00588"/>
    </source>
</evidence>
<dbReference type="FunFam" id="3.40.1280.10:FF:000006">
    <property type="entry name" value="Uncharacterized tRNA/rRNA methyltransferase HI_0380"/>
    <property type="match status" value="1"/>
</dbReference>
<reference evidence="8" key="1">
    <citation type="submission" date="2018-08" db="EMBL/GenBank/DDBJ databases">
        <title>Thalassotalea euphylliae genome.</title>
        <authorList>
            <person name="Summers S."/>
            <person name="Rice S.A."/>
            <person name="Freckelton M.L."/>
            <person name="Nedved B.T."/>
            <person name="Hadfield M.G."/>
        </authorList>
    </citation>
    <scope>NUCLEOTIDE SEQUENCE [LARGE SCALE GENOMIC DNA]</scope>
    <source>
        <strain evidence="8">H3</strain>
    </source>
</reference>
<dbReference type="GO" id="GO:0002128">
    <property type="term" value="P:tRNA nucleoside ribose methylation"/>
    <property type="evidence" value="ECO:0007669"/>
    <property type="project" value="TreeGrafter"/>
</dbReference>
<keyword evidence="2 5" id="KW-0489">Methyltransferase</keyword>
<keyword evidence="5" id="KW-0819">tRNA processing</keyword>
<dbReference type="InterPro" id="IPR001537">
    <property type="entry name" value="SpoU_MeTrfase"/>
</dbReference>
<comment type="subunit">
    <text evidence="5">Homodimer.</text>
</comment>
<evidence type="ECO:0000313" key="7">
    <source>
        <dbReference type="EMBL" id="REL32084.1"/>
    </source>
</evidence>
<dbReference type="Pfam" id="PF00588">
    <property type="entry name" value="SpoU_methylase"/>
    <property type="match status" value="1"/>
</dbReference>
<dbReference type="GO" id="GO:0160206">
    <property type="term" value="F:tRNA (cytidine(32)/uridine(32)-2'-O)-methyltransferase activity"/>
    <property type="evidence" value="ECO:0007669"/>
    <property type="project" value="UniProtKB-EC"/>
</dbReference>
<evidence type="ECO:0000256" key="3">
    <source>
        <dbReference type="ARBA" id="ARBA00022679"/>
    </source>
</evidence>
<dbReference type="CDD" id="cd18093">
    <property type="entry name" value="SpoU-like_TrmJ"/>
    <property type="match status" value="1"/>
</dbReference>
<dbReference type="PANTHER" id="PTHR42786:SF2">
    <property type="entry name" value="TRNA (CYTIDINE_URIDINE-2'-O-)-METHYLTRANSFERASE TRMJ"/>
    <property type="match status" value="1"/>
</dbReference>
<evidence type="ECO:0000256" key="5">
    <source>
        <dbReference type="RuleBase" id="RU362024"/>
    </source>
</evidence>
<keyword evidence="8" id="KW-1185">Reference proteome</keyword>
<dbReference type="EC" id="2.1.1.200" evidence="5"/>
<dbReference type="EMBL" id="QUOT01000001">
    <property type="protein sequence ID" value="REL32084.1"/>
    <property type="molecule type" value="Genomic_DNA"/>
</dbReference>
<proteinExistence type="inferred from homology"/>
<keyword evidence="3 7" id="KW-0808">Transferase</keyword>
<keyword evidence="5" id="KW-0963">Cytoplasm</keyword>
<dbReference type="PIRSF" id="PIRSF004808">
    <property type="entry name" value="LasT"/>
    <property type="match status" value="1"/>
</dbReference>
<comment type="subcellular location">
    <subcellularLocation>
        <location evidence="5">Cytoplasm</location>
    </subcellularLocation>
</comment>
<comment type="function">
    <text evidence="5">Catalyzes the formation of 2'O-methylated cytidine (Cm32) or 2'O-methylated uridine (Um32) at position 32 in tRNA.</text>
</comment>
<evidence type="ECO:0000313" key="8">
    <source>
        <dbReference type="Proteomes" id="UP000256899"/>
    </source>
</evidence>
<evidence type="ECO:0000256" key="2">
    <source>
        <dbReference type="ARBA" id="ARBA00022603"/>
    </source>
</evidence>
<gene>
    <name evidence="5 7" type="primary">trmJ</name>
    <name evidence="7" type="ORF">DXX94_15915</name>
</gene>
<dbReference type="PANTHER" id="PTHR42786">
    <property type="entry name" value="TRNA/RRNA METHYLTRANSFERASE"/>
    <property type="match status" value="1"/>
</dbReference>
<dbReference type="Proteomes" id="UP000256899">
    <property type="component" value="Unassembled WGS sequence"/>
</dbReference>
<dbReference type="InterPro" id="IPR029028">
    <property type="entry name" value="Alpha/beta_knot_MTases"/>
</dbReference>
<dbReference type="Gene3D" id="1.10.8.590">
    <property type="match status" value="1"/>
</dbReference>
<keyword evidence="4 5" id="KW-0949">S-adenosyl-L-methionine</keyword>
<sequence>MSNDSTANASTNTPNLANVKIVLVNTSDCRNIGSAARAMKTMGLSQLVLVDPIEMPNGQAQALAAGATDVLANAQVVNTLEEAIEDCGLVVGTSARSRTLPWPMLEPRSCGEKLIEEVPNYPVALVFGRESSGLTNDELQLCHFHVQIPANPEYSSLNLAMAVQTLSYEVRMAYLAANEAQFAKPASAEDEEEYPVVEETERMFTHFEEALKATGFIVPSHPGLVMTKLRRFINRARPDTKEVKMWRGILSSVEKTAKQLAKVSGEGSAKGDAESKGQ</sequence>
<name>A0A3E0U5U0_9GAMM</name>
<dbReference type="GO" id="GO:0106339">
    <property type="term" value="F:tRNA (cytidine(32)-2'-O)-methyltransferase activity"/>
    <property type="evidence" value="ECO:0007669"/>
    <property type="project" value="RHEA"/>
</dbReference>
<comment type="catalytic activity">
    <reaction evidence="5">
        <text>uridine(32) in tRNA + S-adenosyl-L-methionine = 2'-O-methyluridine(32) in tRNA + S-adenosyl-L-homocysteine + H(+)</text>
        <dbReference type="Rhea" id="RHEA:42936"/>
        <dbReference type="Rhea" id="RHEA-COMP:10107"/>
        <dbReference type="Rhea" id="RHEA-COMP:10290"/>
        <dbReference type="ChEBI" id="CHEBI:15378"/>
        <dbReference type="ChEBI" id="CHEBI:57856"/>
        <dbReference type="ChEBI" id="CHEBI:59789"/>
        <dbReference type="ChEBI" id="CHEBI:65315"/>
        <dbReference type="ChEBI" id="CHEBI:74478"/>
        <dbReference type="EC" id="2.1.1.200"/>
    </reaction>
</comment>
<organism evidence="7 8">
    <name type="scientific">Thalassotalea euphylliae</name>
    <dbReference type="NCBI Taxonomy" id="1655234"/>
    <lineage>
        <taxon>Bacteria</taxon>
        <taxon>Pseudomonadati</taxon>
        <taxon>Pseudomonadota</taxon>
        <taxon>Gammaproteobacteria</taxon>
        <taxon>Alteromonadales</taxon>
        <taxon>Colwelliaceae</taxon>
        <taxon>Thalassotalea</taxon>
    </lineage>
</organism>
<dbReference type="SUPFAM" id="SSF75217">
    <property type="entry name" value="alpha/beta knot"/>
    <property type="match status" value="1"/>
</dbReference>
<evidence type="ECO:0000256" key="1">
    <source>
        <dbReference type="ARBA" id="ARBA00007228"/>
    </source>
</evidence>
<feature type="domain" description="tRNA/rRNA methyltransferase SpoU type" evidence="6">
    <location>
        <begin position="19"/>
        <end position="167"/>
    </location>
</feature>
<dbReference type="GO" id="GO:0005829">
    <property type="term" value="C:cytosol"/>
    <property type="evidence" value="ECO:0007669"/>
    <property type="project" value="TreeGrafter"/>
</dbReference>
<dbReference type="AlphaFoldDB" id="A0A3E0U5U0"/>
<dbReference type="GO" id="GO:0003723">
    <property type="term" value="F:RNA binding"/>
    <property type="evidence" value="ECO:0007669"/>
    <property type="project" value="InterPro"/>
</dbReference>
<evidence type="ECO:0000256" key="4">
    <source>
        <dbReference type="ARBA" id="ARBA00022691"/>
    </source>
</evidence>
<protein>
    <recommendedName>
        <fullName evidence="5">tRNA (cytidine/uridine-2'-O-)-methyltransferase TrmJ</fullName>
        <ecNumber evidence="5">2.1.1.200</ecNumber>
    </recommendedName>
    <alternativeName>
        <fullName evidence="5">tRNA (cytidine(32)/uridine(32)-2'-O)-methyltransferase</fullName>
    </alternativeName>
    <alternativeName>
        <fullName evidence="5">tRNA Cm32/Um32 methyltransferase</fullName>
    </alternativeName>
</protein>
<comment type="caution">
    <text evidence="7">The sequence shown here is derived from an EMBL/GenBank/DDBJ whole genome shotgun (WGS) entry which is preliminary data.</text>
</comment>
<dbReference type="InterPro" id="IPR004384">
    <property type="entry name" value="RNA_MeTrfase_TrmJ/LasT"/>
</dbReference>
<comment type="catalytic activity">
    <reaction evidence="5">
        <text>cytidine(32) in tRNA + S-adenosyl-L-methionine = 2'-O-methylcytidine(32) in tRNA + S-adenosyl-L-homocysteine + H(+)</text>
        <dbReference type="Rhea" id="RHEA:42932"/>
        <dbReference type="Rhea" id="RHEA-COMP:10288"/>
        <dbReference type="Rhea" id="RHEA-COMP:10289"/>
        <dbReference type="ChEBI" id="CHEBI:15378"/>
        <dbReference type="ChEBI" id="CHEBI:57856"/>
        <dbReference type="ChEBI" id="CHEBI:59789"/>
        <dbReference type="ChEBI" id="CHEBI:74495"/>
        <dbReference type="ChEBI" id="CHEBI:82748"/>
        <dbReference type="EC" id="2.1.1.200"/>
    </reaction>
</comment>
<dbReference type="RefSeq" id="WP_116017400.1">
    <property type="nucleotide sequence ID" value="NZ_QUOT01000001.1"/>
</dbReference>
<dbReference type="NCBIfam" id="NF011694">
    <property type="entry name" value="PRK15114.1"/>
    <property type="match status" value="1"/>
</dbReference>
<accession>A0A3E0U5U0</accession>
<comment type="similarity">
    <text evidence="1">Belongs to the class IV-like SAM-binding methyltransferase superfamily. RNA methyltransferase TrmH family.</text>
</comment>